<dbReference type="RefSeq" id="XP_022485356.1">
    <property type="nucleotide sequence ID" value="XM_022634696.1"/>
</dbReference>
<keyword evidence="2" id="KW-1133">Transmembrane helix</keyword>
<keyword evidence="2" id="KW-0812">Transmembrane</keyword>
<dbReference type="OrthoDB" id="2117453at2759"/>
<accession>A0A1F5L9M4</accession>
<evidence type="ECO:0000313" key="3">
    <source>
        <dbReference type="EMBL" id="OGE49905.1"/>
    </source>
</evidence>
<organism evidence="3 4">
    <name type="scientific">Penicillium arizonense</name>
    <dbReference type="NCBI Taxonomy" id="1835702"/>
    <lineage>
        <taxon>Eukaryota</taxon>
        <taxon>Fungi</taxon>
        <taxon>Dikarya</taxon>
        <taxon>Ascomycota</taxon>
        <taxon>Pezizomycotina</taxon>
        <taxon>Eurotiomycetes</taxon>
        <taxon>Eurotiomycetidae</taxon>
        <taxon>Eurotiales</taxon>
        <taxon>Aspergillaceae</taxon>
        <taxon>Penicillium</taxon>
    </lineage>
</organism>
<comment type="caution">
    <text evidence="3">The sequence shown here is derived from an EMBL/GenBank/DDBJ whole genome shotgun (WGS) entry which is preliminary data.</text>
</comment>
<feature type="transmembrane region" description="Helical" evidence="2">
    <location>
        <begin position="98"/>
        <end position="125"/>
    </location>
</feature>
<feature type="compositionally biased region" description="Low complexity" evidence="1">
    <location>
        <begin position="214"/>
        <end position="231"/>
    </location>
</feature>
<keyword evidence="4" id="KW-1185">Reference proteome</keyword>
<gene>
    <name evidence="3" type="ORF">PENARI_c019G00605</name>
</gene>
<feature type="transmembrane region" description="Helical" evidence="2">
    <location>
        <begin position="137"/>
        <end position="165"/>
    </location>
</feature>
<dbReference type="Proteomes" id="UP000177622">
    <property type="component" value="Unassembled WGS sequence"/>
</dbReference>
<reference evidence="3 4" key="1">
    <citation type="journal article" date="2016" name="Sci. Rep.">
        <title>Penicillium arizonense, a new, genome sequenced fungal species, reveals a high chemical diversity in secreted metabolites.</title>
        <authorList>
            <person name="Grijseels S."/>
            <person name="Nielsen J.C."/>
            <person name="Randelovic M."/>
            <person name="Nielsen J."/>
            <person name="Nielsen K.F."/>
            <person name="Workman M."/>
            <person name="Frisvad J.C."/>
        </authorList>
    </citation>
    <scope>NUCLEOTIDE SEQUENCE [LARGE SCALE GENOMIC DNA]</scope>
    <source>
        <strain evidence="3 4">CBS 141311</strain>
    </source>
</reference>
<name>A0A1F5L9M4_PENAI</name>
<evidence type="ECO:0000256" key="1">
    <source>
        <dbReference type="SAM" id="MobiDB-lite"/>
    </source>
</evidence>
<protein>
    <recommendedName>
        <fullName evidence="5">MARVEL domain-containing protein</fullName>
    </recommendedName>
</protein>
<feature type="transmembrane region" description="Helical" evidence="2">
    <location>
        <begin position="59"/>
        <end position="86"/>
    </location>
</feature>
<evidence type="ECO:0000313" key="4">
    <source>
        <dbReference type="Proteomes" id="UP000177622"/>
    </source>
</evidence>
<evidence type="ECO:0000256" key="2">
    <source>
        <dbReference type="SAM" id="Phobius"/>
    </source>
</evidence>
<keyword evidence="2" id="KW-0472">Membrane</keyword>
<sequence length="252" mass="26638">MLALNIVLYALLGTSLAFAIVELGLSAFLTSAYTGTREVATWSAYSGYSYTTVNVKAPAILAFLVFSACWTILVTAAALVLPWHFAKKGFVTAKLNTILASCFVGVYSITMVFWLACFADLASLLGGGTSDSPYFNAILAFGVLLWLLFVALVVFTVLAMCGVMASDWAGYQSLRKDKGVEGAQTSGHAHDVPMSTTPVVPEMSARDAEGLHNQPSSQSHSISSPSAVHSAELNGDSVHDNNTGRTAQISPV</sequence>
<feature type="region of interest" description="Disordered" evidence="1">
    <location>
        <begin position="206"/>
        <end position="252"/>
    </location>
</feature>
<feature type="compositionally biased region" description="Polar residues" evidence="1">
    <location>
        <begin position="240"/>
        <end position="252"/>
    </location>
</feature>
<dbReference type="GeneID" id="34579430"/>
<dbReference type="EMBL" id="LXJU01000019">
    <property type="protein sequence ID" value="OGE49905.1"/>
    <property type="molecule type" value="Genomic_DNA"/>
</dbReference>
<evidence type="ECO:0008006" key="5">
    <source>
        <dbReference type="Google" id="ProtNLM"/>
    </source>
</evidence>
<proteinExistence type="predicted"/>
<dbReference type="STRING" id="1835702.A0A1F5L9M4"/>
<dbReference type="AlphaFoldDB" id="A0A1F5L9M4"/>